<name>A0ABX2EER5_9BURK</name>
<dbReference type="SUPFAM" id="SSF49695">
    <property type="entry name" value="gamma-Crystallin-like"/>
    <property type="match status" value="1"/>
</dbReference>
<dbReference type="Pfam" id="PF00030">
    <property type="entry name" value="Crystall"/>
    <property type="match status" value="1"/>
</dbReference>
<dbReference type="RefSeq" id="WP_173122198.1">
    <property type="nucleotide sequence ID" value="NZ_JABRWJ010000002.1"/>
</dbReference>
<comment type="subcellular location">
    <subcellularLocation>
        <location evidence="1">Membrane</location>
    </subcellularLocation>
</comment>
<evidence type="ECO:0000313" key="8">
    <source>
        <dbReference type="EMBL" id="NRF67115.1"/>
    </source>
</evidence>
<organism evidence="8 9">
    <name type="scientific">Pseudaquabacterium terrae</name>
    <dbReference type="NCBI Taxonomy" id="2732868"/>
    <lineage>
        <taxon>Bacteria</taxon>
        <taxon>Pseudomonadati</taxon>
        <taxon>Pseudomonadota</taxon>
        <taxon>Betaproteobacteria</taxon>
        <taxon>Burkholderiales</taxon>
        <taxon>Sphaerotilaceae</taxon>
        <taxon>Pseudaquabacterium</taxon>
    </lineage>
</organism>
<dbReference type="InterPro" id="IPR051407">
    <property type="entry name" value="Bact_OM_lipoprot/Surf_antigen"/>
</dbReference>
<keyword evidence="3" id="KW-0677">Repeat</keyword>
<evidence type="ECO:0000256" key="4">
    <source>
        <dbReference type="ARBA" id="ARBA00023136"/>
    </source>
</evidence>
<dbReference type="PANTHER" id="PTHR35603">
    <property type="match status" value="1"/>
</dbReference>
<dbReference type="SMART" id="SM00247">
    <property type="entry name" value="XTALbg"/>
    <property type="match status" value="1"/>
</dbReference>
<dbReference type="PROSITE" id="PS50915">
    <property type="entry name" value="CRYSTALLIN_BETA_GAMMA"/>
    <property type="match status" value="1"/>
</dbReference>
<feature type="domain" description="Beta/gamma crystallin 'Greek key'" evidence="7">
    <location>
        <begin position="61"/>
        <end position="102"/>
    </location>
</feature>
<evidence type="ECO:0000256" key="5">
    <source>
        <dbReference type="SAM" id="MobiDB-lite"/>
    </source>
</evidence>
<evidence type="ECO:0000256" key="2">
    <source>
        <dbReference type="ARBA" id="ARBA00009646"/>
    </source>
</evidence>
<sequence length="267" mass="29183">MHVRTTALALIAITWGAQAAAQVTFYARENFEGPAFTTQQYVPHLERRFDDRASSAVVTSNRWEVCEEPEFRGRCVVLRRGSYPSLAAMGIDNQISSVRALRQNVRVDDSRYAPSPLISGDFRRRHNERLFEAEVTAVRAVMGPPERRCWVERQQVVEDHGRSNVPGAIAGAVLGGILGHQVGGGSGRDIATGVGAVAGAAAGSRINSRDERVGYRDVQRCSEVPAGARPSHYDVTYRFRGQEHTMQTTTPPGATVTVNRLGEPRAA</sequence>
<dbReference type="Proteomes" id="UP000737171">
    <property type="component" value="Unassembled WGS sequence"/>
</dbReference>
<evidence type="ECO:0000256" key="6">
    <source>
        <dbReference type="SAM" id="SignalP"/>
    </source>
</evidence>
<feature type="region of interest" description="Disordered" evidence="5">
    <location>
        <begin position="245"/>
        <end position="267"/>
    </location>
</feature>
<gene>
    <name evidence="8" type="ORF">HLB44_08990</name>
</gene>
<keyword evidence="4" id="KW-0472">Membrane</keyword>
<comment type="similarity">
    <text evidence="2">Belongs to the beta/gamma-crystallin family.</text>
</comment>
<evidence type="ECO:0000313" key="9">
    <source>
        <dbReference type="Proteomes" id="UP000737171"/>
    </source>
</evidence>
<evidence type="ECO:0000259" key="7">
    <source>
        <dbReference type="PROSITE" id="PS50915"/>
    </source>
</evidence>
<dbReference type="InterPro" id="IPR001064">
    <property type="entry name" value="Beta/gamma_crystallin"/>
</dbReference>
<evidence type="ECO:0000256" key="3">
    <source>
        <dbReference type="ARBA" id="ARBA00022737"/>
    </source>
</evidence>
<protein>
    <submittedName>
        <fullName evidence="8">Glycine zipper 2TM domain-containing protein</fullName>
    </submittedName>
</protein>
<keyword evidence="6" id="KW-0732">Signal</keyword>
<feature type="compositionally biased region" description="Polar residues" evidence="5">
    <location>
        <begin position="245"/>
        <end position="258"/>
    </location>
</feature>
<dbReference type="Gene3D" id="2.60.20.10">
    <property type="entry name" value="Crystallins"/>
    <property type="match status" value="1"/>
</dbReference>
<dbReference type="InterPro" id="IPR011024">
    <property type="entry name" value="G_crystallin-like"/>
</dbReference>
<dbReference type="EMBL" id="JABRWJ010000002">
    <property type="protein sequence ID" value="NRF67115.1"/>
    <property type="molecule type" value="Genomic_DNA"/>
</dbReference>
<feature type="chain" id="PRO_5045225068" evidence="6">
    <location>
        <begin position="20"/>
        <end position="267"/>
    </location>
</feature>
<feature type="signal peptide" evidence="6">
    <location>
        <begin position="1"/>
        <end position="19"/>
    </location>
</feature>
<dbReference type="Pfam" id="PF05433">
    <property type="entry name" value="Rick_17kDa_Anti"/>
    <property type="match status" value="1"/>
</dbReference>
<accession>A0ABX2EER5</accession>
<evidence type="ECO:0000256" key="1">
    <source>
        <dbReference type="ARBA" id="ARBA00004370"/>
    </source>
</evidence>
<keyword evidence="9" id="KW-1185">Reference proteome</keyword>
<dbReference type="InterPro" id="IPR008816">
    <property type="entry name" value="Gly_zipper_2TM_dom"/>
</dbReference>
<proteinExistence type="inferred from homology"/>
<dbReference type="PANTHER" id="PTHR35603:SF2">
    <property type="entry name" value="OUTER MEMBRANE LIPOPROTEIN"/>
    <property type="match status" value="1"/>
</dbReference>
<reference evidence="8 9" key="1">
    <citation type="submission" date="2020-05" db="EMBL/GenBank/DDBJ databases">
        <title>Aquincola sp. isolate from soil.</title>
        <authorList>
            <person name="Han J."/>
            <person name="Kim D.-U."/>
        </authorList>
    </citation>
    <scope>NUCLEOTIDE SEQUENCE [LARGE SCALE GENOMIC DNA]</scope>
    <source>
        <strain evidence="8 9">S2</strain>
    </source>
</reference>
<comment type="caution">
    <text evidence="8">The sequence shown here is derived from an EMBL/GenBank/DDBJ whole genome shotgun (WGS) entry which is preliminary data.</text>
</comment>